<evidence type="ECO:0000313" key="3">
    <source>
        <dbReference type="WBParaSite" id="Pan_g16744.t1"/>
    </source>
</evidence>
<organism evidence="2 3">
    <name type="scientific">Panagrellus redivivus</name>
    <name type="common">Microworm</name>
    <dbReference type="NCBI Taxonomy" id="6233"/>
    <lineage>
        <taxon>Eukaryota</taxon>
        <taxon>Metazoa</taxon>
        <taxon>Ecdysozoa</taxon>
        <taxon>Nematoda</taxon>
        <taxon>Chromadorea</taxon>
        <taxon>Rhabditida</taxon>
        <taxon>Tylenchina</taxon>
        <taxon>Panagrolaimomorpha</taxon>
        <taxon>Panagrolaimoidea</taxon>
        <taxon>Panagrolaimidae</taxon>
        <taxon>Panagrellus</taxon>
    </lineage>
</organism>
<reference evidence="2" key="1">
    <citation type="journal article" date="2013" name="Genetics">
        <title>The draft genome and transcriptome of Panagrellus redivivus are shaped by the harsh demands of a free-living lifestyle.</title>
        <authorList>
            <person name="Srinivasan J."/>
            <person name="Dillman A.R."/>
            <person name="Macchietto M.G."/>
            <person name="Heikkinen L."/>
            <person name="Lakso M."/>
            <person name="Fracchia K.M."/>
            <person name="Antoshechkin I."/>
            <person name="Mortazavi A."/>
            <person name="Wong G."/>
            <person name="Sternberg P.W."/>
        </authorList>
    </citation>
    <scope>NUCLEOTIDE SEQUENCE [LARGE SCALE GENOMIC DNA]</scope>
    <source>
        <strain evidence="2">MT8872</strain>
    </source>
</reference>
<keyword evidence="1" id="KW-0472">Membrane</keyword>
<accession>A0A7E4V682</accession>
<name>A0A7E4V682_PANRE</name>
<keyword evidence="2" id="KW-1185">Reference proteome</keyword>
<feature type="transmembrane region" description="Helical" evidence="1">
    <location>
        <begin position="43"/>
        <end position="76"/>
    </location>
</feature>
<keyword evidence="1" id="KW-0812">Transmembrane</keyword>
<dbReference type="Proteomes" id="UP000492821">
    <property type="component" value="Unassembled WGS sequence"/>
</dbReference>
<dbReference type="AlphaFoldDB" id="A0A7E4V682"/>
<evidence type="ECO:0000256" key="1">
    <source>
        <dbReference type="SAM" id="Phobius"/>
    </source>
</evidence>
<protein>
    <submittedName>
        <fullName evidence="3">Gly-zipper_Omp domain-containing protein</fullName>
    </submittedName>
</protein>
<proteinExistence type="predicted"/>
<evidence type="ECO:0000313" key="2">
    <source>
        <dbReference type="Proteomes" id="UP000492821"/>
    </source>
</evidence>
<sequence>MHRNDRRTYVVAWSVEAERPLFPPKGPACIEESELSGTTGFGFGFGFGAALGAALGVGLGAGFGAGGGAGLATFFLDSAR</sequence>
<dbReference type="WBParaSite" id="Pan_g16744.t1">
    <property type="protein sequence ID" value="Pan_g16744.t1"/>
    <property type="gene ID" value="Pan_g16744"/>
</dbReference>
<reference evidence="3" key="2">
    <citation type="submission" date="2020-10" db="UniProtKB">
        <authorList>
            <consortium name="WormBaseParasite"/>
        </authorList>
    </citation>
    <scope>IDENTIFICATION</scope>
</reference>
<keyword evidence="1" id="KW-1133">Transmembrane helix</keyword>